<keyword evidence="3" id="KW-1185">Reference proteome</keyword>
<sequence>MQEYRRSSHCLFDLKVHLVWITKYRKPVLYGSEGTRLRDILRQVCTELEVEIVSGNIRRDHVHLLLSVPPQVCVSKLVQKLKGVSARKLLQESERFKKAFWGHHLWARGYFAVSTGHVTEDIIAEYIQNQDEVERLRSDNFQVGF</sequence>
<dbReference type="Pfam" id="PF01797">
    <property type="entry name" value="Y1_Tnp"/>
    <property type="match status" value="1"/>
</dbReference>
<feature type="domain" description="Transposase IS200-like" evidence="1">
    <location>
        <begin position="11"/>
        <end position="130"/>
    </location>
</feature>
<comment type="caution">
    <text evidence="2">The sequence shown here is derived from an EMBL/GenBank/DDBJ whole genome shotgun (WGS) entry which is preliminary data.</text>
</comment>
<organism evidence="2 3">
    <name type="scientific">Caedimonas varicaedens</name>
    <dbReference type="NCBI Taxonomy" id="1629334"/>
    <lineage>
        <taxon>Bacteria</taxon>
        <taxon>Pseudomonadati</taxon>
        <taxon>Pseudomonadota</taxon>
        <taxon>Alphaproteobacteria</taxon>
        <taxon>Holosporales</taxon>
        <taxon>Caedimonadaceae</taxon>
        <taxon>Caedimonas</taxon>
    </lineage>
</organism>
<gene>
    <name evidence="2" type="ORF">Cva_01703</name>
</gene>
<accession>A0A0K8MET0</accession>
<dbReference type="PANTHER" id="PTHR33360:SF2">
    <property type="entry name" value="TRANSPOSASE FOR INSERTION SEQUENCE ELEMENT IS200"/>
    <property type="match status" value="1"/>
</dbReference>
<protein>
    <submittedName>
        <fullName evidence="2">Transposase IS200 like protein</fullName>
    </submittedName>
</protein>
<name>A0A0K8MET0_9PROT</name>
<evidence type="ECO:0000313" key="3">
    <source>
        <dbReference type="Proteomes" id="UP000036771"/>
    </source>
</evidence>
<dbReference type="EMBL" id="BBVC01000115">
    <property type="protein sequence ID" value="GAO99030.1"/>
    <property type="molecule type" value="Genomic_DNA"/>
</dbReference>
<dbReference type="SUPFAM" id="SSF143422">
    <property type="entry name" value="Transposase IS200-like"/>
    <property type="match status" value="1"/>
</dbReference>
<dbReference type="Gene3D" id="3.30.70.1290">
    <property type="entry name" value="Transposase IS200-like"/>
    <property type="match status" value="1"/>
</dbReference>
<dbReference type="InterPro" id="IPR036515">
    <property type="entry name" value="Transposase_17_sf"/>
</dbReference>
<dbReference type="GO" id="GO:0004803">
    <property type="term" value="F:transposase activity"/>
    <property type="evidence" value="ECO:0007669"/>
    <property type="project" value="InterPro"/>
</dbReference>
<dbReference type="GO" id="GO:0006313">
    <property type="term" value="P:DNA transposition"/>
    <property type="evidence" value="ECO:0007669"/>
    <property type="project" value="InterPro"/>
</dbReference>
<dbReference type="InterPro" id="IPR002686">
    <property type="entry name" value="Transposase_17"/>
</dbReference>
<evidence type="ECO:0000259" key="1">
    <source>
        <dbReference type="SMART" id="SM01321"/>
    </source>
</evidence>
<dbReference type="SMART" id="SM01321">
    <property type="entry name" value="Y1_Tnp"/>
    <property type="match status" value="1"/>
</dbReference>
<dbReference type="STRING" id="1629334.Cva_01703"/>
<dbReference type="Proteomes" id="UP000036771">
    <property type="component" value="Unassembled WGS sequence"/>
</dbReference>
<dbReference type="AlphaFoldDB" id="A0A0K8MET0"/>
<evidence type="ECO:0000313" key="2">
    <source>
        <dbReference type="EMBL" id="GAO99030.1"/>
    </source>
</evidence>
<dbReference type="GO" id="GO:0003677">
    <property type="term" value="F:DNA binding"/>
    <property type="evidence" value="ECO:0007669"/>
    <property type="project" value="InterPro"/>
</dbReference>
<reference evidence="2 3" key="1">
    <citation type="submission" date="2015-03" db="EMBL/GenBank/DDBJ databases">
        <title>Caedibacter varicaedens, whole genome shotgun sequence.</title>
        <authorList>
            <person name="Suzuki H."/>
            <person name="Dapper A.L."/>
            <person name="Gibson A.K."/>
            <person name="Jackson C."/>
            <person name="Lee H."/>
            <person name="Pejaver V.R."/>
            <person name="Doak T."/>
            <person name="Lynch M."/>
        </authorList>
    </citation>
    <scope>NUCLEOTIDE SEQUENCE [LARGE SCALE GENOMIC DNA]</scope>
</reference>
<dbReference type="NCBIfam" id="NF033573">
    <property type="entry name" value="transpos_IS200"/>
    <property type="match status" value="1"/>
</dbReference>
<proteinExistence type="predicted"/>
<dbReference type="PANTHER" id="PTHR33360">
    <property type="entry name" value="TRANSPOSASE FOR INSERTION SEQUENCE ELEMENT IS200"/>
    <property type="match status" value="1"/>
</dbReference>